<dbReference type="OrthoDB" id="3129353at2759"/>
<accession>A0A409WUG7</accession>
<reference evidence="2 3" key="1">
    <citation type="journal article" date="2018" name="Evol. Lett.">
        <title>Horizontal gene cluster transfer increased hallucinogenic mushroom diversity.</title>
        <authorList>
            <person name="Reynolds H.T."/>
            <person name="Vijayakumar V."/>
            <person name="Gluck-Thaler E."/>
            <person name="Korotkin H.B."/>
            <person name="Matheny P.B."/>
            <person name="Slot J.C."/>
        </authorList>
    </citation>
    <scope>NUCLEOTIDE SEQUENCE [LARGE SCALE GENOMIC DNA]</scope>
    <source>
        <strain evidence="2 3">2629</strain>
    </source>
</reference>
<evidence type="ECO:0000256" key="1">
    <source>
        <dbReference type="SAM" id="MobiDB-lite"/>
    </source>
</evidence>
<feature type="region of interest" description="Disordered" evidence="1">
    <location>
        <begin position="263"/>
        <end position="284"/>
    </location>
</feature>
<evidence type="ECO:0000313" key="2">
    <source>
        <dbReference type="EMBL" id="PPQ82142.1"/>
    </source>
</evidence>
<feature type="compositionally biased region" description="Polar residues" evidence="1">
    <location>
        <begin position="165"/>
        <end position="177"/>
    </location>
</feature>
<comment type="caution">
    <text evidence="2">The sequence shown here is derived from an EMBL/GenBank/DDBJ whole genome shotgun (WGS) entry which is preliminary data.</text>
</comment>
<evidence type="ECO:0000313" key="3">
    <source>
        <dbReference type="Proteomes" id="UP000284842"/>
    </source>
</evidence>
<dbReference type="InParanoid" id="A0A409WUG7"/>
<name>A0A409WUG7_9AGAR</name>
<gene>
    <name evidence="2" type="ORF">CVT24_012467</name>
</gene>
<dbReference type="Proteomes" id="UP000284842">
    <property type="component" value="Unassembled WGS sequence"/>
</dbReference>
<dbReference type="EMBL" id="NHTK01005199">
    <property type="protein sequence ID" value="PPQ82142.1"/>
    <property type="molecule type" value="Genomic_DNA"/>
</dbReference>
<proteinExistence type="predicted"/>
<organism evidence="2 3">
    <name type="scientific">Panaeolus cyanescens</name>
    <dbReference type="NCBI Taxonomy" id="181874"/>
    <lineage>
        <taxon>Eukaryota</taxon>
        <taxon>Fungi</taxon>
        <taxon>Dikarya</taxon>
        <taxon>Basidiomycota</taxon>
        <taxon>Agaricomycotina</taxon>
        <taxon>Agaricomycetes</taxon>
        <taxon>Agaricomycetidae</taxon>
        <taxon>Agaricales</taxon>
        <taxon>Agaricineae</taxon>
        <taxon>Galeropsidaceae</taxon>
        <taxon>Panaeolus</taxon>
    </lineage>
</organism>
<protein>
    <submittedName>
        <fullName evidence="2">Uncharacterized protein</fullName>
    </submittedName>
</protein>
<feature type="region of interest" description="Disordered" evidence="1">
    <location>
        <begin position="165"/>
        <end position="191"/>
    </location>
</feature>
<dbReference type="AlphaFoldDB" id="A0A409WUG7"/>
<keyword evidence="3" id="KW-1185">Reference proteome</keyword>
<sequence length="405" mass="45593">MVSIFLHPSVDQNSADKQKAEYELRKLASQIYRATSRPQDPTAQAQSPFTPAPIFWMENNTVPSNPMAVNMGTFEPSNAHLGFPKQSNELPFGDTIDPRPGGPLTLPPGSTNQDFDMYPGKHPYPLPTAQEILERYYGNREQSSHTLNAPCAPPSSLPVMLQNTEGPAQRPVSNGSNVRKDHANARKRHKEQLVGAHEPVKAASKKRSLENVTAEIQERKNNFSTETPSEPITICGEKHEETAGPSGAEPMYMSTFQVQISNSSTEMDDDGQHSDQEPDEEDSMDGMFIRCEWPRSDGQKCMKMLWVPRRSKGHTTRRYSSAIRHHLIACKYHSDVSWKTDLVECHFGSSCRRRPASRRVFSIDNIDSHVMNTALHRGKWMRFEKKEVVDSDGTEVTLFVKARSE</sequence>